<reference evidence="7 8" key="1">
    <citation type="submission" date="2015-03" db="EMBL/GenBank/DDBJ databases">
        <authorList>
            <person name="Radwan O."/>
            <person name="Al-Naeli F.A."/>
            <person name="Rendon G.A."/>
            <person name="Fields C."/>
        </authorList>
    </citation>
    <scope>NUCLEOTIDE SEQUENCE [LARGE SCALE GENOMIC DNA]</scope>
    <source>
        <strain evidence="7">CR-DP1</strain>
    </source>
</reference>
<feature type="modified residue" description="N6-(pyridoxal phosphate)lysine" evidence="5">
    <location>
        <position position="285"/>
    </location>
</feature>
<dbReference type="AlphaFoldDB" id="A0A0F4ZJI6"/>
<organism evidence="7 8">
    <name type="scientific">Thielaviopsis punctulata</name>
    <dbReference type="NCBI Taxonomy" id="72032"/>
    <lineage>
        <taxon>Eukaryota</taxon>
        <taxon>Fungi</taxon>
        <taxon>Dikarya</taxon>
        <taxon>Ascomycota</taxon>
        <taxon>Pezizomycotina</taxon>
        <taxon>Sordariomycetes</taxon>
        <taxon>Hypocreomycetidae</taxon>
        <taxon>Microascales</taxon>
        <taxon>Ceratocystidaceae</taxon>
        <taxon>Thielaviopsis</taxon>
    </lineage>
</organism>
<dbReference type="OrthoDB" id="5978656at2759"/>
<dbReference type="GO" id="GO:0030170">
    <property type="term" value="F:pyridoxal phosphate binding"/>
    <property type="evidence" value="ECO:0007669"/>
    <property type="project" value="UniProtKB-UniRule"/>
</dbReference>
<evidence type="ECO:0000256" key="2">
    <source>
        <dbReference type="ARBA" id="ARBA00022642"/>
    </source>
</evidence>
<keyword evidence="8" id="KW-1185">Reference proteome</keyword>
<dbReference type="HAMAP" id="MF_01970">
    <property type="entry name" value="Kynureninase"/>
    <property type="match status" value="1"/>
</dbReference>
<dbReference type="GO" id="GO:0043420">
    <property type="term" value="P:anthranilate metabolic process"/>
    <property type="evidence" value="ECO:0007669"/>
    <property type="project" value="UniProtKB-UniRule"/>
</dbReference>
<dbReference type="GO" id="GO:0019805">
    <property type="term" value="P:quinolinate biosynthetic process"/>
    <property type="evidence" value="ECO:0007669"/>
    <property type="project" value="UniProtKB-UniRule"/>
</dbReference>
<dbReference type="GO" id="GO:0005737">
    <property type="term" value="C:cytoplasm"/>
    <property type="evidence" value="ECO:0007669"/>
    <property type="project" value="UniProtKB-SubCell"/>
</dbReference>
<dbReference type="EC" id="3.7.1.3" evidence="5 6"/>
<dbReference type="GO" id="GO:0034354">
    <property type="term" value="P:'de novo' NAD+ biosynthetic process from L-tryptophan"/>
    <property type="evidence" value="ECO:0007669"/>
    <property type="project" value="UniProtKB-UniRule"/>
</dbReference>
<comment type="cofactor">
    <cofactor evidence="5 6">
        <name>pyridoxal 5'-phosphate</name>
        <dbReference type="ChEBI" id="CHEBI:597326"/>
    </cofactor>
</comment>
<dbReference type="SUPFAM" id="SSF53383">
    <property type="entry name" value="PLP-dependent transferases"/>
    <property type="match status" value="1"/>
</dbReference>
<comment type="catalytic activity">
    <reaction evidence="6">
        <text>3-hydroxy-L-kynurenine + H2O = 3-hydroxyanthranilate + L-alanine + H(+)</text>
        <dbReference type="Rhea" id="RHEA:25143"/>
        <dbReference type="ChEBI" id="CHEBI:15377"/>
        <dbReference type="ChEBI" id="CHEBI:15378"/>
        <dbReference type="ChEBI" id="CHEBI:36559"/>
        <dbReference type="ChEBI" id="CHEBI:57972"/>
        <dbReference type="ChEBI" id="CHEBI:58125"/>
        <dbReference type="EC" id="3.7.1.3"/>
    </reaction>
</comment>
<dbReference type="Proteomes" id="UP000033483">
    <property type="component" value="Unassembled WGS sequence"/>
</dbReference>
<protein>
    <recommendedName>
        <fullName evidence="5 6">Kynureninase</fullName>
        <ecNumber evidence="5 6">3.7.1.3</ecNumber>
    </recommendedName>
    <alternativeName>
        <fullName evidence="5">Biosynthesis of nicotinic acid protein 5</fullName>
    </alternativeName>
    <alternativeName>
        <fullName evidence="5">L-kynurenine hydrolase</fullName>
    </alternativeName>
</protein>
<comment type="pathway">
    <text evidence="5 6">Amino-acid degradation; L-kynurenine degradation; L-alanine and anthranilate from L-kynurenine: step 1/1.</text>
</comment>
<comment type="caution">
    <text evidence="7">The sequence shown here is derived from an EMBL/GenBank/DDBJ whole genome shotgun (WGS) entry which is preliminary data.</text>
</comment>
<dbReference type="UniPathway" id="UPA00253">
    <property type="reaction ID" value="UER00329"/>
</dbReference>
<feature type="binding site" evidence="5">
    <location>
        <position position="259"/>
    </location>
    <ligand>
        <name>pyridoxal 5'-phosphate</name>
        <dbReference type="ChEBI" id="CHEBI:597326"/>
    </ligand>
</feature>
<dbReference type="InterPro" id="IPR015421">
    <property type="entry name" value="PyrdxlP-dep_Trfase_major"/>
</dbReference>
<comment type="similarity">
    <text evidence="5 6">Belongs to the kynureninase family.</text>
</comment>
<dbReference type="PANTHER" id="PTHR14084">
    <property type="entry name" value="KYNURENINASE"/>
    <property type="match status" value="1"/>
</dbReference>
<comment type="function">
    <text evidence="5 6">Catalyzes the cleavage of L-kynurenine (L-Kyn) and L-3-hydroxykynurenine (L-3OHKyn) into anthranilic acid (AA) and 3-hydroxyanthranilic acid (3-OHAA), respectively.</text>
</comment>
<dbReference type="GO" id="GO:0030429">
    <property type="term" value="F:kynureninase activity"/>
    <property type="evidence" value="ECO:0007669"/>
    <property type="project" value="UniProtKB-UniRule"/>
</dbReference>
<feature type="binding site" evidence="5">
    <location>
        <begin position="171"/>
        <end position="174"/>
    </location>
    <ligand>
        <name>pyridoxal 5'-phosphate</name>
        <dbReference type="ChEBI" id="CHEBI:597326"/>
    </ligand>
</feature>
<dbReference type="FunFam" id="3.40.640.10:FF:000031">
    <property type="entry name" value="Kynureninase"/>
    <property type="match status" value="1"/>
</dbReference>
<accession>A0A0F4ZJI6</accession>
<dbReference type="GO" id="GO:0019441">
    <property type="term" value="P:L-tryptophan catabolic process to kynurenine"/>
    <property type="evidence" value="ECO:0007669"/>
    <property type="project" value="TreeGrafter"/>
</dbReference>
<evidence type="ECO:0000313" key="7">
    <source>
        <dbReference type="EMBL" id="KKA30375.1"/>
    </source>
</evidence>
<dbReference type="PANTHER" id="PTHR14084:SF2">
    <property type="entry name" value="KYNURENINASE 2"/>
    <property type="match status" value="1"/>
</dbReference>
<dbReference type="InterPro" id="IPR010111">
    <property type="entry name" value="Kynureninase"/>
</dbReference>
<keyword evidence="1 5" id="KW-0963">Cytoplasm</keyword>
<evidence type="ECO:0000256" key="6">
    <source>
        <dbReference type="PIRNR" id="PIRNR038800"/>
    </source>
</evidence>
<evidence type="ECO:0000256" key="3">
    <source>
        <dbReference type="ARBA" id="ARBA00022801"/>
    </source>
</evidence>
<dbReference type="GO" id="GO:0097053">
    <property type="term" value="P:L-kynurenine catabolic process"/>
    <property type="evidence" value="ECO:0007669"/>
    <property type="project" value="UniProtKB-UniRule"/>
</dbReference>
<sequence>MSSLKDMQESLRQGISVSFPEHFESLEYARSLDAQDELSSFRDEFLIPSKTSLCKTALDGSLPDQNDPCIYFVGNSLGAQPKAVRAHLDAHLETWASIGVNGHFTSLSDSPLPPWQDLAESCAALSVDIVGAAADEIILMNSLTANLHLLLASFYRPTADRYKIIMEWKPFPSDFYAVESQISWHGRDPKDAMVLIQPDDDGSGNGAIISTESILSVIDNTPDAALLLLPGIQYYSGQFFDMPRITAHARARGLVVGWDLAHAVGNVELRLHDWDVDFAVWCTYKYLNAGPGAIGGAFVHARHGGTQNSETFRPRLAGWYGGDKSVRFNMDNVFVPTPGAAGFQLSNPPAGDLAVAKAALGVVQRAGLRRMRDKSLVMTAYAERLLAEVLRRGAGDEFTVLTPRDARERGAQLSVRFKEGLMAGVAERLLEGGVVCDQRKPDVIRVAPIPLYTTFADVHRFMEILGDALNGKK</sequence>
<feature type="binding site" evidence="5">
    <location>
        <position position="144"/>
    </location>
    <ligand>
        <name>pyridoxal 5'-phosphate</name>
        <dbReference type="ChEBI" id="CHEBI:597326"/>
    </ligand>
</feature>
<dbReference type="Gene3D" id="3.90.1150.10">
    <property type="entry name" value="Aspartate Aminotransferase, domain 1"/>
    <property type="match status" value="1"/>
</dbReference>
<evidence type="ECO:0000256" key="1">
    <source>
        <dbReference type="ARBA" id="ARBA00022490"/>
    </source>
</evidence>
<feature type="binding site" evidence="5">
    <location>
        <position position="262"/>
    </location>
    <ligand>
        <name>pyridoxal 5'-phosphate</name>
        <dbReference type="ChEBI" id="CHEBI:597326"/>
    </ligand>
</feature>
<dbReference type="PIRSF" id="PIRSF038800">
    <property type="entry name" value="KYNU"/>
    <property type="match status" value="1"/>
</dbReference>
<keyword evidence="2 5" id="KW-0662">Pyridine nucleotide biosynthesis</keyword>
<keyword evidence="4 5" id="KW-0663">Pyridoxal phosphate</keyword>
<feature type="binding site" evidence="5">
    <location>
        <position position="143"/>
    </location>
    <ligand>
        <name>pyridoxal 5'-phosphate</name>
        <dbReference type="ChEBI" id="CHEBI:597326"/>
    </ligand>
</feature>
<dbReference type="NCBIfam" id="TIGR01814">
    <property type="entry name" value="kynureninase"/>
    <property type="match status" value="1"/>
</dbReference>
<feature type="binding site" evidence="5">
    <location>
        <position position="284"/>
    </location>
    <ligand>
        <name>pyridoxal 5'-phosphate</name>
        <dbReference type="ChEBI" id="CHEBI:597326"/>
    </ligand>
</feature>
<evidence type="ECO:0000256" key="5">
    <source>
        <dbReference type="HAMAP-Rule" id="MF_03017"/>
    </source>
</evidence>
<evidence type="ECO:0000313" key="8">
    <source>
        <dbReference type="Proteomes" id="UP000033483"/>
    </source>
</evidence>
<evidence type="ECO:0000256" key="4">
    <source>
        <dbReference type="ARBA" id="ARBA00022898"/>
    </source>
</evidence>
<dbReference type="Gene3D" id="3.40.640.10">
    <property type="entry name" value="Type I PLP-dependent aspartate aminotransferase-like (Major domain)"/>
    <property type="match status" value="1"/>
</dbReference>
<name>A0A0F4ZJI6_9PEZI</name>
<dbReference type="UniPathway" id="UPA00334">
    <property type="reaction ID" value="UER00455"/>
</dbReference>
<dbReference type="EMBL" id="LAEV01000406">
    <property type="protein sequence ID" value="KKA30375.1"/>
    <property type="molecule type" value="Genomic_DNA"/>
</dbReference>
<comment type="subunit">
    <text evidence="5 6">Homodimer.</text>
</comment>
<comment type="subcellular location">
    <subcellularLocation>
        <location evidence="5 6">Cytoplasm</location>
    </subcellularLocation>
</comment>
<proteinExistence type="inferred from homology"/>
<dbReference type="InterPro" id="IPR015422">
    <property type="entry name" value="PyrdxlP-dep_Trfase_small"/>
</dbReference>
<comment type="caution">
    <text evidence="5">Lacks conserved residue(s) required for the propagation of feature annotation.</text>
</comment>
<comment type="catalytic activity">
    <reaction evidence="5 6">
        <text>L-kynurenine + H2O = anthranilate + L-alanine + H(+)</text>
        <dbReference type="Rhea" id="RHEA:16813"/>
        <dbReference type="ChEBI" id="CHEBI:15377"/>
        <dbReference type="ChEBI" id="CHEBI:15378"/>
        <dbReference type="ChEBI" id="CHEBI:16567"/>
        <dbReference type="ChEBI" id="CHEBI:57959"/>
        <dbReference type="ChEBI" id="CHEBI:57972"/>
        <dbReference type="EC" id="3.7.1.3"/>
    </reaction>
</comment>
<dbReference type="Pfam" id="PF22580">
    <property type="entry name" value="KYNU_C"/>
    <property type="match status" value="1"/>
</dbReference>
<feature type="binding site" evidence="5">
    <location>
        <position position="319"/>
    </location>
    <ligand>
        <name>pyridoxal 5'-phosphate</name>
        <dbReference type="ChEBI" id="CHEBI:597326"/>
    </ligand>
</feature>
<comment type="pathway">
    <text evidence="5 6">Cofactor biosynthesis; NAD(+) biosynthesis; quinolinate from L-kynurenine: step 2/3.</text>
</comment>
<gene>
    <name evidence="5" type="primary">BNA5</name>
    <name evidence="7" type="ORF">TD95_001035</name>
</gene>
<keyword evidence="3 5" id="KW-0378">Hydrolase</keyword>
<dbReference type="InterPro" id="IPR015424">
    <property type="entry name" value="PyrdxlP-dep_Trfase"/>
</dbReference>
<feature type="binding site" evidence="5">
    <location>
        <position position="347"/>
    </location>
    <ligand>
        <name>pyridoxal 5'-phosphate</name>
        <dbReference type="ChEBI" id="CHEBI:597326"/>
    </ligand>
</feature>